<evidence type="ECO:0000313" key="4">
    <source>
        <dbReference type="EMBL" id="RLQ86830.1"/>
    </source>
</evidence>
<dbReference type="Proteomes" id="UP000281094">
    <property type="component" value="Unassembled WGS sequence"/>
</dbReference>
<dbReference type="InterPro" id="IPR002347">
    <property type="entry name" value="SDR_fam"/>
</dbReference>
<dbReference type="EMBL" id="RCWN01000001">
    <property type="protein sequence ID" value="RLQ86830.1"/>
    <property type="molecule type" value="Genomic_DNA"/>
</dbReference>
<evidence type="ECO:0000256" key="3">
    <source>
        <dbReference type="RuleBase" id="RU000363"/>
    </source>
</evidence>
<dbReference type="PANTHER" id="PTHR44196">
    <property type="entry name" value="DEHYDROGENASE/REDUCTASE SDR FAMILY MEMBER 7B"/>
    <property type="match status" value="1"/>
</dbReference>
<dbReference type="PRINTS" id="PR00081">
    <property type="entry name" value="GDHRDH"/>
</dbReference>
<evidence type="ECO:0000313" key="5">
    <source>
        <dbReference type="Proteomes" id="UP000281094"/>
    </source>
</evidence>
<name>A0A3L7J8H0_9HYPH</name>
<comment type="caution">
    <text evidence="4">The sequence shown here is derived from an EMBL/GenBank/DDBJ whole genome shotgun (WGS) entry which is preliminary data.</text>
</comment>
<dbReference type="PANTHER" id="PTHR44196:SF1">
    <property type="entry name" value="DEHYDROGENASE_REDUCTASE SDR FAMILY MEMBER 7B"/>
    <property type="match status" value="1"/>
</dbReference>
<dbReference type="Gene3D" id="3.40.50.720">
    <property type="entry name" value="NAD(P)-binding Rossmann-like Domain"/>
    <property type="match status" value="1"/>
</dbReference>
<accession>A0A3L7J8H0</accession>
<dbReference type="Pfam" id="PF00106">
    <property type="entry name" value="adh_short"/>
    <property type="match status" value="1"/>
</dbReference>
<keyword evidence="5" id="KW-1185">Reference proteome</keyword>
<comment type="similarity">
    <text evidence="1 3">Belongs to the short-chain dehydrogenases/reductases (SDR) family.</text>
</comment>
<dbReference type="GO" id="GO:0016491">
    <property type="term" value="F:oxidoreductase activity"/>
    <property type="evidence" value="ECO:0007669"/>
    <property type="project" value="UniProtKB-KW"/>
</dbReference>
<dbReference type="InterPro" id="IPR036291">
    <property type="entry name" value="NAD(P)-bd_dom_sf"/>
</dbReference>
<dbReference type="InterPro" id="IPR020904">
    <property type="entry name" value="Sc_DH/Rdtase_CS"/>
</dbReference>
<dbReference type="CDD" id="cd05233">
    <property type="entry name" value="SDR_c"/>
    <property type="match status" value="1"/>
</dbReference>
<sequence>MSNIFRDRVAVVTGAGSGIGRALSLGLAQRGAKLAISDIEEGPVEATANMARDNGADVIADRLDVTDRAAFSAYSERVVAAFGRVNQLFNNAGIASRNDPFVEMPAEQFDRVISVNLDGVVNGTRVFLPHLIASGEGHLVTISSLNGFMAQPHMSPYVTSKFAVRGLTEAIRQEMLYDGHPVEVTVVHPGGVATNIASRKASEIDQLPADKQAAARRRLKVYQEKLLTMPPEKAAAEILDGMERGRRRIILTSKAKRLDYLVRLMPSGYIPIVTKKLREVFG</sequence>
<gene>
    <name evidence="4" type="ORF">D8780_00030</name>
</gene>
<proteinExistence type="inferred from homology"/>
<protein>
    <submittedName>
        <fullName evidence="4">SDR family oxidoreductase</fullName>
    </submittedName>
</protein>
<dbReference type="AlphaFoldDB" id="A0A3L7J8H0"/>
<dbReference type="GO" id="GO:0016020">
    <property type="term" value="C:membrane"/>
    <property type="evidence" value="ECO:0007669"/>
    <property type="project" value="TreeGrafter"/>
</dbReference>
<dbReference type="FunFam" id="3.40.50.720:FF:000084">
    <property type="entry name" value="Short-chain dehydrogenase reductase"/>
    <property type="match status" value="1"/>
</dbReference>
<evidence type="ECO:0000256" key="2">
    <source>
        <dbReference type="ARBA" id="ARBA00023002"/>
    </source>
</evidence>
<evidence type="ECO:0000256" key="1">
    <source>
        <dbReference type="ARBA" id="ARBA00006484"/>
    </source>
</evidence>
<organism evidence="4 5">
    <name type="scientific">Notoacmeibacter ruber</name>
    <dbReference type="NCBI Taxonomy" id="2670375"/>
    <lineage>
        <taxon>Bacteria</taxon>
        <taxon>Pseudomonadati</taxon>
        <taxon>Pseudomonadota</taxon>
        <taxon>Alphaproteobacteria</taxon>
        <taxon>Hyphomicrobiales</taxon>
        <taxon>Notoacmeibacteraceae</taxon>
        <taxon>Notoacmeibacter</taxon>
    </lineage>
</organism>
<dbReference type="PROSITE" id="PS00061">
    <property type="entry name" value="ADH_SHORT"/>
    <property type="match status" value="1"/>
</dbReference>
<dbReference type="SUPFAM" id="SSF51735">
    <property type="entry name" value="NAD(P)-binding Rossmann-fold domains"/>
    <property type="match status" value="1"/>
</dbReference>
<dbReference type="PRINTS" id="PR00080">
    <property type="entry name" value="SDRFAMILY"/>
</dbReference>
<dbReference type="RefSeq" id="WP_121643799.1">
    <property type="nucleotide sequence ID" value="NZ_RCWN01000001.1"/>
</dbReference>
<reference evidence="4 5" key="1">
    <citation type="submission" date="2018-10" db="EMBL/GenBank/DDBJ databases">
        <title>Notoacmeibacter sp. M2BS9Y-3-1, whole genome shotgun sequence.</title>
        <authorList>
            <person name="Tuo L."/>
        </authorList>
    </citation>
    <scope>NUCLEOTIDE SEQUENCE [LARGE SCALE GENOMIC DNA]</scope>
    <source>
        <strain evidence="4 5">M2BS9Y-3-1</strain>
    </source>
</reference>
<keyword evidence="2" id="KW-0560">Oxidoreductase</keyword>